<dbReference type="EMBL" id="LC121107">
    <property type="protein sequence ID" value="BAW85701.1"/>
    <property type="molecule type" value="Genomic_DNA"/>
</dbReference>
<sequence length="595" mass="62907">MSISFNHPQNTITSTGNSGSLNLVVLGGSPTNPRPIRFNSSSVIMPVQSLPTGEAGAIVFDKSTKTMKYHDGSNWVELLSASDVVAPLNVQINNIINSMGTKIDTVNYSSAAIPMASISGTNLNIVFPNSNPTVGSTGLYTSAKTGSIMYYSLASGQTYASIREQMSGKTNGQSGRTGSQTSPWLTSDGWCLADGMWWTWQGENGTVLKQTPNLNQSAYFKGLSSGGITKTDSPIGQSGSLDTYTFTIPDHYHGVGQMNGNSGPTGDDGSFIFGRSWNDGNSYRGLTITGDLNRREERSINGSDPNIALSTTNSIYLNASQRTISHSHNLQNFDVAHFNVAVLYNIAEPSLALSESVANTKFVLKSGDTMTGNLNVANTLRIAGNSTNIQLYFTNSTLSERAAIYHQSTTNTLRLRSNGGSEVYINGDGSLYVPGSTTVTGNFVSQGSATVSGNIISQGSATVSGNITSQGSATVSGNITSQGRNVVRAINGITADGNGNLNVTNSSGTTSGWHKDEGTGIITQWGYIQSTGNDIHVNFPRTFSSACYCVTLGQIFNSHADQGRTARLLAPASVSGFDFYIGSSETGCYWQAIGR</sequence>
<reference evidence="3" key="3">
    <citation type="journal article" date="2017" name="J. Virol.">
        <title>Klebsiella phage phiK64-1 encodes multiple depolymerases for multiple host capsular types.</title>
        <authorList>
            <person name="Pan Y.-J."/>
            <person name="Lin T.-L."/>
            <person name="Chen C.-C."/>
            <person name="Tsai Y.-T."/>
            <person name="Cheng Y.-H."/>
            <person name="Chen Y.-Y."/>
            <person name="Hsieh P.-F."/>
            <person name="Lin Y.-T."/>
            <person name="Wang J.-T."/>
        </authorList>
    </citation>
    <scope>NUCLEOTIDE SEQUENCE</scope>
</reference>
<dbReference type="Gene3D" id="2.60.40.3940">
    <property type="match status" value="1"/>
</dbReference>
<dbReference type="Pfam" id="PF21882">
    <property type="entry name" value="Gp53-like_C"/>
    <property type="match status" value="1"/>
</dbReference>
<dbReference type="EMBL" id="AB897757">
    <property type="protein sequence ID" value="BAQ02805.1"/>
    <property type="molecule type" value="Genomic_DNA"/>
</dbReference>
<protein>
    <submittedName>
        <fullName evidence="2 3">Tail fiber protein</fullName>
    </submittedName>
</protein>
<keyword evidence="4" id="KW-1185">Reference proteome</keyword>
<reference evidence="2" key="1">
    <citation type="submission" date="2013-12" db="EMBL/GenBank/DDBJ databases">
        <authorList>
            <person name="Pan Y."/>
        </authorList>
    </citation>
    <scope>NUCLEOTIDE SEQUENCE</scope>
</reference>
<proteinExistence type="predicted"/>
<dbReference type="Proteomes" id="UP000202478">
    <property type="component" value="Segment"/>
</dbReference>
<reference evidence="2 4" key="2">
    <citation type="journal article" date="2014" name="Antimicrob. Agents Chemother.">
        <title>Identification of capsular types in carbapenem-resistant Klebsiella pneumoniae strains by wzc sequencing and implications in capsule depolymerase treatment.</title>
        <authorList>
            <person name="Pan Y.-J."/>
            <person name="Lin T.-L."/>
            <person name="Lin Y.-T."/>
            <person name="Su P.-A."/>
            <person name="Chen C.-T."/>
            <person name="Hsieh P.-F."/>
            <person name="Hsu C.-R."/>
            <person name="Chen C.-C."/>
            <person name="Hsieh Y.-C."/>
            <person name="Wang J.-T."/>
        </authorList>
    </citation>
    <scope>NUCLEOTIDE SEQUENCE [LARGE SCALE GENOMIC DNA]</scope>
</reference>
<name>A0A0A8J9X4_BPK64</name>
<evidence type="ECO:0000313" key="4">
    <source>
        <dbReference type="Proteomes" id="UP000202478"/>
    </source>
</evidence>
<dbReference type="OrthoDB" id="7706at10239"/>
<evidence type="ECO:0000259" key="1">
    <source>
        <dbReference type="Pfam" id="PF21882"/>
    </source>
</evidence>
<evidence type="ECO:0000313" key="3">
    <source>
        <dbReference type="EMBL" id="BAW85701.1"/>
    </source>
</evidence>
<organismHost>
    <name type="scientific">Klebsiella</name>
    <dbReference type="NCBI Taxonomy" id="570"/>
</organismHost>
<accession>A0A0A8J9X4</accession>
<feature type="domain" description="Putative tail fiber protein gp53-like C-terminal" evidence="1">
    <location>
        <begin position="519"/>
        <end position="595"/>
    </location>
</feature>
<evidence type="ECO:0000313" key="2">
    <source>
        <dbReference type="EMBL" id="BAQ02805.1"/>
    </source>
</evidence>
<gene>
    <name evidence="3" type="primary">S2-8</name>
</gene>
<dbReference type="SMR" id="A0A0A8J9X4"/>
<dbReference type="InterPro" id="IPR054075">
    <property type="entry name" value="Gp53-like_C"/>
</dbReference>
<organism evidence="2 4">
    <name type="scientific">Klebsiella phage K64-1</name>
    <name type="common">Bacteriophage K64-1</name>
    <dbReference type="NCBI Taxonomy" id="1439894"/>
    <lineage>
        <taxon>Viruses</taxon>
        <taxon>Duplodnaviria</taxon>
        <taxon>Heunggongvirae</taxon>
        <taxon>Uroviricota</taxon>
        <taxon>Caudoviricetes</taxon>
        <taxon>Alcyoneusvirus</taxon>
        <taxon>Alcyoneusvirus K641</taxon>
    </lineage>
</organism>